<proteinExistence type="predicted"/>
<gene>
    <name evidence="2" type="ORF">Dia5BBH33_02420</name>
</gene>
<evidence type="ECO:0008006" key="4">
    <source>
        <dbReference type="Google" id="ProtNLM"/>
    </source>
</evidence>
<dbReference type="EMBL" id="AP019697">
    <property type="protein sequence ID" value="BBK24307.1"/>
    <property type="molecule type" value="Genomic_DNA"/>
</dbReference>
<dbReference type="Proteomes" id="UP000320585">
    <property type="component" value="Chromosome"/>
</dbReference>
<reference evidence="3" key="1">
    <citation type="submission" date="2019-05" db="EMBL/GenBank/DDBJ databases">
        <title>Complete genome sequencing of Dialister sp. strain 5BBH33.</title>
        <authorList>
            <person name="Sakamoto M."/>
            <person name="Murakami T."/>
            <person name="Mori H."/>
        </authorList>
    </citation>
    <scope>NUCLEOTIDE SEQUENCE [LARGE SCALE GENOMIC DNA]</scope>
    <source>
        <strain evidence="3">5BBH33</strain>
    </source>
</reference>
<keyword evidence="3" id="KW-1185">Reference proteome</keyword>
<dbReference type="KEGG" id="dho:Dia5BBH33_02420"/>
<accession>A0A8E4BRS6</accession>
<evidence type="ECO:0000256" key="1">
    <source>
        <dbReference type="SAM" id="SignalP"/>
    </source>
</evidence>
<dbReference type="GeneID" id="92717409"/>
<sequence>MKKKWAAIAALSLLLAFGGTTACGYSGRSGKYDYCTDIERRSAIETDK</sequence>
<evidence type="ECO:0000313" key="3">
    <source>
        <dbReference type="Proteomes" id="UP000320585"/>
    </source>
</evidence>
<feature type="chain" id="PRO_5039721063" description="Lipoprotein" evidence="1">
    <location>
        <begin position="23"/>
        <end position="48"/>
    </location>
</feature>
<dbReference type="AlphaFoldDB" id="A0A8E4BRS6"/>
<dbReference type="RefSeq" id="WP_198419641.1">
    <property type="nucleotide sequence ID" value="NZ_AP019697.1"/>
</dbReference>
<dbReference type="PROSITE" id="PS51257">
    <property type="entry name" value="PROKAR_LIPOPROTEIN"/>
    <property type="match status" value="1"/>
</dbReference>
<protein>
    <recommendedName>
        <fullName evidence="4">Lipoprotein</fullName>
    </recommendedName>
</protein>
<name>A0A8E4BRS6_9FIRM</name>
<organism evidence="2 3">
    <name type="scientific">Dialister hominis</name>
    <dbReference type="NCBI Taxonomy" id="2582419"/>
    <lineage>
        <taxon>Bacteria</taxon>
        <taxon>Bacillati</taxon>
        <taxon>Bacillota</taxon>
        <taxon>Negativicutes</taxon>
        <taxon>Veillonellales</taxon>
        <taxon>Veillonellaceae</taxon>
        <taxon>Dialister</taxon>
    </lineage>
</organism>
<feature type="signal peptide" evidence="1">
    <location>
        <begin position="1"/>
        <end position="22"/>
    </location>
</feature>
<evidence type="ECO:0000313" key="2">
    <source>
        <dbReference type="EMBL" id="BBK24307.1"/>
    </source>
</evidence>
<keyword evidence="1" id="KW-0732">Signal</keyword>